<accession>A0A931G1I5</accession>
<dbReference type="InterPro" id="IPR036812">
    <property type="entry name" value="NAD(P)_OxRdtase_dom_sf"/>
</dbReference>
<dbReference type="PANTHER" id="PTHR43364:SF6">
    <property type="entry name" value="OXIDOREDUCTASE-RELATED"/>
    <property type="match status" value="1"/>
</dbReference>
<feature type="domain" description="NADP-dependent oxidoreductase" evidence="1">
    <location>
        <begin position="7"/>
        <end position="313"/>
    </location>
</feature>
<dbReference type="Gene3D" id="3.20.20.100">
    <property type="entry name" value="NADP-dependent oxidoreductase domain"/>
    <property type="match status" value="1"/>
</dbReference>
<organism evidence="2 3">
    <name type="scientific">Actinoplanes aureus</name>
    <dbReference type="NCBI Taxonomy" id="2792083"/>
    <lineage>
        <taxon>Bacteria</taxon>
        <taxon>Bacillati</taxon>
        <taxon>Actinomycetota</taxon>
        <taxon>Actinomycetes</taxon>
        <taxon>Micromonosporales</taxon>
        <taxon>Micromonosporaceae</taxon>
        <taxon>Actinoplanes</taxon>
    </lineage>
</organism>
<protein>
    <submittedName>
        <fullName evidence="2">Aldo/keto reductase</fullName>
    </submittedName>
</protein>
<proteinExistence type="predicted"/>
<dbReference type="PANTHER" id="PTHR43364">
    <property type="entry name" value="NADH-SPECIFIC METHYLGLYOXAL REDUCTASE-RELATED"/>
    <property type="match status" value="1"/>
</dbReference>
<dbReference type="AlphaFoldDB" id="A0A931G1I5"/>
<dbReference type="Proteomes" id="UP000598146">
    <property type="component" value="Unassembled WGS sequence"/>
</dbReference>
<dbReference type="InterPro" id="IPR023210">
    <property type="entry name" value="NADP_OxRdtase_dom"/>
</dbReference>
<dbReference type="InterPro" id="IPR050523">
    <property type="entry name" value="AKR_Detox_Biosynth"/>
</dbReference>
<evidence type="ECO:0000313" key="3">
    <source>
        <dbReference type="Proteomes" id="UP000598146"/>
    </source>
</evidence>
<keyword evidence="3" id="KW-1185">Reference proteome</keyword>
<dbReference type="Pfam" id="PF00248">
    <property type="entry name" value="Aldo_ket_red"/>
    <property type="match status" value="1"/>
</dbReference>
<dbReference type="EMBL" id="JADQTO010000005">
    <property type="protein sequence ID" value="MBG0562379.1"/>
    <property type="molecule type" value="Genomic_DNA"/>
</dbReference>
<evidence type="ECO:0000313" key="2">
    <source>
        <dbReference type="EMBL" id="MBG0562379.1"/>
    </source>
</evidence>
<sequence>MATENSIVLGALAFGTRVDEAQSMDLLDQFTELGGEWIDTANNYSWWLHDSGLGGQSEAIIGRWLAKRPGMRERIKLSTKGGAEPTVPNGYPDHVEGLSGPALRNALAGSLERLQTDRVDLYWTHIEDRTVPLEETVETVGGFVADGRVARLGASNHPAWRVAQSRAHAAQRGLAGYTTMQLRWSYLQPLPGVALPESGHVHASPETLDYITHTDGLRLWVYNALLNGGYTRPDRPLPDAYDHPGTARRLAVLDEVARELGATRNQVVLAWLIGGKAPISPLVGVTTAAQISEAMSARDLEISAQQRARLDAAA</sequence>
<comment type="caution">
    <text evidence="2">The sequence shown here is derived from an EMBL/GenBank/DDBJ whole genome shotgun (WGS) entry which is preliminary data.</text>
</comment>
<dbReference type="SUPFAM" id="SSF51430">
    <property type="entry name" value="NAD(P)-linked oxidoreductase"/>
    <property type="match status" value="1"/>
</dbReference>
<dbReference type="GO" id="GO:0005829">
    <property type="term" value="C:cytosol"/>
    <property type="evidence" value="ECO:0007669"/>
    <property type="project" value="TreeGrafter"/>
</dbReference>
<gene>
    <name evidence="2" type="ORF">I4J89_12990</name>
</gene>
<dbReference type="RefSeq" id="WP_196414159.1">
    <property type="nucleotide sequence ID" value="NZ_JADQTO010000005.1"/>
</dbReference>
<name>A0A931G1I5_9ACTN</name>
<reference evidence="2" key="1">
    <citation type="submission" date="2020-11" db="EMBL/GenBank/DDBJ databases">
        <title>Isolation and identification of active actinomycetes.</title>
        <authorList>
            <person name="Sun X."/>
        </authorList>
    </citation>
    <scope>NUCLEOTIDE SEQUENCE</scope>
    <source>
        <strain evidence="2">NEAU-A11</strain>
    </source>
</reference>
<evidence type="ECO:0000259" key="1">
    <source>
        <dbReference type="Pfam" id="PF00248"/>
    </source>
</evidence>